<evidence type="ECO:0000256" key="8">
    <source>
        <dbReference type="ARBA" id="ARBA00023014"/>
    </source>
</evidence>
<keyword evidence="4" id="KW-0479">Metal-binding</keyword>
<evidence type="ECO:0000256" key="5">
    <source>
        <dbReference type="ARBA" id="ARBA00022827"/>
    </source>
</evidence>
<dbReference type="Gene3D" id="2.40.30.10">
    <property type="entry name" value="Translation factors"/>
    <property type="match status" value="1"/>
</dbReference>
<dbReference type="InterPro" id="IPR001041">
    <property type="entry name" value="2Fe-2S_ferredoxin-type"/>
</dbReference>
<dbReference type="GO" id="GO:0046872">
    <property type="term" value="F:metal ion binding"/>
    <property type="evidence" value="ECO:0007669"/>
    <property type="project" value="UniProtKB-KW"/>
</dbReference>
<dbReference type="GO" id="GO:0016491">
    <property type="term" value="F:oxidoreductase activity"/>
    <property type="evidence" value="ECO:0007669"/>
    <property type="project" value="UniProtKB-KW"/>
</dbReference>
<keyword evidence="7" id="KW-0408">Iron</keyword>
<dbReference type="PANTHER" id="PTHR47354:SF8">
    <property type="entry name" value="1,2-PHENYLACETYL-COA EPOXIDASE, SUBUNIT E"/>
    <property type="match status" value="1"/>
</dbReference>
<organism evidence="10 11">
    <name type="scientific">Komagataeibacter europaeus NBRC 3261</name>
    <dbReference type="NCBI Taxonomy" id="1234669"/>
    <lineage>
        <taxon>Bacteria</taxon>
        <taxon>Pseudomonadati</taxon>
        <taxon>Pseudomonadota</taxon>
        <taxon>Alphaproteobacteria</taxon>
        <taxon>Acetobacterales</taxon>
        <taxon>Acetobacteraceae</taxon>
        <taxon>Komagataeibacter</taxon>
    </lineage>
</organism>
<dbReference type="InterPro" id="IPR036010">
    <property type="entry name" value="2Fe-2S_ferredoxin-like_sf"/>
</dbReference>
<evidence type="ECO:0000256" key="3">
    <source>
        <dbReference type="ARBA" id="ARBA00022714"/>
    </source>
</evidence>
<dbReference type="EMBL" id="BANI01000063">
    <property type="protein sequence ID" value="GAN96428.1"/>
    <property type="molecule type" value="Genomic_DNA"/>
</dbReference>
<comment type="cofactor">
    <cofactor evidence="1">
        <name>FAD</name>
        <dbReference type="ChEBI" id="CHEBI:57692"/>
    </cofactor>
</comment>
<dbReference type="GO" id="GO:0050660">
    <property type="term" value="F:flavin adenine dinucleotide binding"/>
    <property type="evidence" value="ECO:0007669"/>
    <property type="project" value="TreeGrafter"/>
</dbReference>
<dbReference type="PROSITE" id="PS51085">
    <property type="entry name" value="2FE2S_FER_2"/>
    <property type="match status" value="1"/>
</dbReference>
<comment type="caution">
    <text evidence="10">The sequence shown here is derived from an EMBL/GenBank/DDBJ whole genome shotgun (WGS) entry which is preliminary data.</text>
</comment>
<dbReference type="InterPro" id="IPR012675">
    <property type="entry name" value="Beta-grasp_dom_sf"/>
</dbReference>
<keyword evidence="8" id="KW-0411">Iron-sulfur</keyword>
<evidence type="ECO:0000256" key="6">
    <source>
        <dbReference type="ARBA" id="ARBA00023002"/>
    </source>
</evidence>
<dbReference type="Pfam" id="PF00175">
    <property type="entry name" value="NAD_binding_1"/>
    <property type="match status" value="1"/>
</dbReference>
<dbReference type="PANTHER" id="PTHR47354">
    <property type="entry name" value="NADH OXIDOREDUCTASE HCR"/>
    <property type="match status" value="1"/>
</dbReference>
<evidence type="ECO:0000256" key="4">
    <source>
        <dbReference type="ARBA" id="ARBA00022723"/>
    </source>
</evidence>
<evidence type="ECO:0000256" key="2">
    <source>
        <dbReference type="ARBA" id="ARBA00022630"/>
    </source>
</evidence>
<dbReference type="InterPro" id="IPR050415">
    <property type="entry name" value="MRET"/>
</dbReference>
<protein>
    <submittedName>
        <fullName evidence="10">2Fe-2S ferredoxin PaaE</fullName>
    </submittedName>
</protein>
<dbReference type="AlphaFoldDB" id="A0A0D6PZG2"/>
<evidence type="ECO:0000256" key="7">
    <source>
        <dbReference type="ARBA" id="ARBA00023004"/>
    </source>
</evidence>
<dbReference type="CDD" id="cd00207">
    <property type="entry name" value="fer2"/>
    <property type="match status" value="1"/>
</dbReference>
<dbReference type="Pfam" id="PF00111">
    <property type="entry name" value="Fer2"/>
    <property type="match status" value="1"/>
</dbReference>
<dbReference type="SUPFAM" id="SSF63380">
    <property type="entry name" value="Riboflavin synthase domain-like"/>
    <property type="match status" value="1"/>
</dbReference>
<dbReference type="GO" id="GO:0051537">
    <property type="term" value="F:2 iron, 2 sulfur cluster binding"/>
    <property type="evidence" value="ECO:0007669"/>
    <property type="project" value="UniProtKB-KW"/>
</dbReference>
<evidence type="ECO:0000313" key="10">
    <source>
        <dbReference type="EMBL" id="GAN96428.1"/>
    </source>
</evidence>
<proteinExistence type="predicted"/>
<evidence type="ECO:0000256" key="1">
    <source>
        <dbReference type="ARBA" id="ARBA00001974"/>
    </source>
</evidence>
<dbReference type="Proteomes" id="UP000032675">
    <property type="component" value="Unassembled WGS sequence"/>
</dbReference>
<keyword evidence="6" id="KW-0560">Oxidoreductase</keyword>
<keyword evidence="5" id="KW-0274">FAD</keyword>
<name>A0A0D6PZG2_KOMEU</name>
<dbReference type="SUPFAM" id="SSF54292">
    <property type="entry name" value="2Fe-2S ferredoxin-like"/>
    <property type="match status" value="1"/>
</dbReference>
<accession>A0A0D6PZG2</accession>
<dbReference type="InterPro" id="IPR039261">
    <property type="entry name" value="FNR_nucleotide-bd"/>
</dbReference>
<reference evidence="10 11" key="1">
    <citation type="submission" date="2012-11" db="EMBL/GenBank/DDBJ databases">
        <title>Whole genome sequence of Gluconacetobacter europaeus NBRC3261.</title>
        <authorList>
            <person name="Azuma Y."/>
            <person name="Higashiura N."/>
            <person name="Hirakawa H."/>
            <person name="Matsushita K."/>
        </authorList>
    </citation>
    <scope>NUCLEOTIDE SEQUENCE [LARGE SCALE GENOMIC DNA]</scope>
    <source>
        <strain evidence="10 11">NBRC 3261</strain>
    </source>
</reference>
<keyword evidence="2" id="KW-0285">Flavoprotein</keyword>
<feature type="domain" description="2Fe-2S ferredoxin-type" evidence="9">
    <location>
        <begin position="270"/>
        <end position="355"/>
    </location>
</feature>
<evidence type="ECO:0000313" key="11">
    <source>
        <dbReference type="Proteomes" id="UP000032675"/>
    </source>
</evidence>
<gene>
    <name evidence="10" type="ORF">Geu3261_0069_005</name>
</gene>
<sequence length="362" mass="38850">MTRMTTTIVQEAVREAENSIQFSLDPQHLPFSMNAVRPGHFVTIRKLGANSTQGRSYSVASGIGDDKVTFGIRASGRAGVSTSLVEEIRSGYKLEVSNLLGNVLATDYEIQNAREVLAICAGSGITPAMSLMKSVFKSNPYANITLLYINRSPQTVMFLDALCSLKDIYNSRFSILNRFTRTGYDDGKDIRQGRITEPAIQALVKACVHPEALPDIAVTCCPPALHSPFETELLAAGIPASAVRTEGFGGSTLTVKDEKDASRAESGSEVVVTVLHGGIQYIVPVDPNGETLLQAALRAGVVLPHSCRTGVCKTCRAVVTHSEEDYHTTHQGVDVVLACQYRPTASCTVSCDDALGIRQSLA</sequence>
<dbReference type="InterPro" id="IPR017938">
    <property type="entry name" value="Riboflavin_synthase-like_b-brl"/>
</dbReference>
<dbReference type="SUPFAM" id="SSF52343">
    <property type="entry name" value="Ferredoxin reductase-like, C-terminal NADP-linked domain"/>
    <property type="match status" value="1"/>
</dbReference>
<dbReference type="Gene3D" id="3.10.20.30">
    <property type="match status" value="1"/>
</dbReference>
<dbReference type="InterPro" id="IPR001433">
    <property type="entry name" value="OxRdtase_FAD/NAD-bd"/>
</dbReference>
<keyword evidence="3" id="KW-0001">2Fe-2S</keyword>
<dbReference type="Gene3D" id="3.40.50.80">
    <property type="entry name" value="Nucleotide-binding domain of ferredoxin-NADP reductase (FNR) module"/>
    <property type="match status" value="1"/>
</dbReference>
<evidence type="ECO:0000259" key="9">
    <source>
        <dbReference type="PROSITE" id="PS51085"/>
    </source>
</evidence>